<feature type="domain" description="Response regulatory" evidence="7">
    <location>
        <begin position="3"/>
        <end position="117"/>
    </location>
</feature>
<evidence type="ECO:0000256" key="4">
    <source>
        <dbReference type="ARBA" id="ARBA00023125"/>
    </source>
</evidence>
<accession>A0AAJ5S2V6</accession>
<evidence type="ECO:0000256" key="2">
    <source>
        <dbReference type="ARBA" id="ARBA00023012"/>
    </source>
</evidence>
<evidence type="ECO:0000256" key="1">
    <source>
        <dbReference type="ARBA" id="ARBA00022553"/>
    </source>
</evidence>
<dbReference type="AlphaFoldDB" id="A0AAJ5S2V6"/>
<dbReference type="Pfam" id="PF00072">
    <property type="entry name" value="Response_reg"/>
    <property type="match status" value="1"/>
</dbReference>
<evidence type="ECO:0000256" key="5">
    <source>
        <dbReference type="ARBA" id="ARBA00023163"/>
    </source>
</evidence>
<evidence type="ECO:0000259" key="7">
    <source>
        <dbReference type="PROSITE" id="PS50110"/>
    </source>
</evidence>
<dbReference type="SUPFAM" id="SSF52172">
    <property type="entry name" value="CheY-like"/>
    <property type="match status" value="1"/>
</dbReference>
<dbReference type="GO" id="GO:0000976">
    <property type="term" value="F:transcription cis-regulatory region binding"/>
    <property type="evidence" value="ECO:0007669"/>
    <property type="project" value="TreeGrafter"/>
</dbReference>
<evidence type="ECO:0000256" key="6">
    <source>
        <dbReference type="PROSITE-ProRule" id="PRU00169"/>
    </source>
</evidence>
<dbReference type="SMART" id="SM00448">
    <property type="entry name" value="REC"/>
    <property type="match status" value="1"/>
</dbReference>
<reference evidence="8" key="1">
    <citation type="submission" date="2023-02" db="EMBL/GenBank/DDBJ databases">
        <title>tmexCD-toprJ-like cluster.</title>
        <authorList>
            <person name="Gao X."/>
            <person name="Wang C."/>
            <person name="Liu J."/>
        </authorList>
    </citation>
    <scope>NUCLEOTIDE SEQUENCE</scope>
    <source>
        <strain evidence="8">GDW21C697WI</strain>
    </source>
</reference>
<dbReference type="RefSeq" id="WP_192441635.1">
    <property type="nucleotide sequence ID" value="NZ_CP118677.1"/>
</dbReference>
<dbReference type="PANTHER" id="PTHR48111">
    <property type="entry name" value="REGULATOR OF RPOS"/>
    <property type="match status" value="1"/>
</dbReference>
<evidence type="ECO:0000313" key="8">
    <source>
        <dbReference type="EMBL" id="WEA21223.1"/>
    </source>
</evidence>
<organism evidence="8 9">
    <name type="scientific">Pseudomonas juntendi</name>
    <dbReference type="NCBI Taxonomy" id="2666183"/>
    <lineage>
        <taxon>Bacteria</taxon>
        <taxon>Pseudomonadati</taxon>
        <taxon>Pseudomonadota</taxon>
        <taxon>Gammaproteobacteria</taxon>
        <taxon>Pseudomonadales</taxon>
        <taxon>Pseudomonadaceae</taxon>
        <taxon>Pseudomonas</taxon>
    </lineage>
</organism>
<dbReference type="CDD" id="cd00156">
    <property type="entry name" value="REC"/>
    <property type="match status" value="1"/>
</dbReference>
<keyword evidence="2" id="KW-0902">Two-component regulatory system</keyword>
<keyword evidence="1 6" id="KW-0597">Phosphoprotein</keyword>
<keyword evidence="4" id="KW-0238">DNA-binding</keyword>
<gene>
    <name evidence="8" type="ORF">PWA60_03225</name>
</gene>
<dbReference type="PROSITE" id="PS50110">
    <property type="entry name" value="RESPONSE_REGULATORY"/>
    <property type="match status" value="1"/>
</dbReference>
<name>A0AAJ5S2V6_9PSED</name>
<feature type="modified residue" description="4-aspartylphosphate" evidence="6">
    <location>
        <position position="52"/>
    </location>
</feature>
<dbReference type="PANTHER" id="PTHR48111:SF1">
    <property type="entry name" value="TWO-COMPONENT RESPONSE REGULATOR ORR33"/>
    <property type="match status" value="1"/>
</dbReference>
<dbReference type="GO" id="GO:0005829">
    <property type="term" value="C:cytosol"/>
    <property type="evidence" value="ECO:0007669"/>
    <property type="project" value="TreeGrafter"/>
</dbReference>
<keyword evidence="3" id="KW-0805">Transcription regulation</keyword>
<dbReference type="InterPro" id="IPR039420">
    <property type="entry name" value="WalR-like"/>
</dbReference>
<dbReference type="GO" id="GO:0006355">
    <property type="term" value="P:regulation of DNA-templated transcription"/>
    <property type="evidence" value="ECO:0007669"/>
    <property type="project" value="TreeGrafter"/>
</dbReference>
<sequence>MNKVLLVEDEVKTAEMLKDALTGEGVNVDWVTNGVDALARIKPGSYDLIILDLKLPGMSGDEILEELRAIDSYVDVVVYTNYQDPPVMQKLINLGVDGYISKGAAADLWGTVDQIKKLLDPLSEEERETLLSQVPSDVFKNI</sequence>
<keyword evidence="5" id="KW-0804">Transcription</keyword>
<proteinExistence type="predicted"/>
<protein>
    <submittedName>
        <fullName evidence="8">Response regulator</fullName>
    </submittedName>
</protein>
<dbReference type="Gene3D" id="3.40.50.2300">
    <property type="match status" value="1"/>
</dbReference>
<evidence type="ECO:0000313" key="9">
    <source>
        <dbReference type="Proteomes" id="UP001217631"/>
    </source>
</evidence>
<dbReference type="InterPro" id="IPR011006">
    <property type="entry name" value="CheY-like_superfamily"/>
</dbReference>
<evidence type="ECO:0000256" key="3">
    <source>
        <dbReference type="ARBA" id="ARBA00023015"/>
    </source>
</evidence>
<dbReference type="Proteomes" id="UP001217631">
    <property type="component" value="Chromosome"/>
</dbReference>
<dbReference type="GO" id="GO:0000156">
    <property type="term" value="F:phosphorelay response regulator activity"/>
    <property type="evidence" value="ECO:0007669"/>
    <property type="project" value="TreeGrafter"/>
</dbReference>
<dbReference type="InterPro" id="IPR001789">
    <property type="entry name" value="Sig_transdc_resp-reg_receiver"/>
</dbReference>
<dbReference type="EMBL" id="CP118677">
    <property type="protein sequence ID" value="WEA21223.1"/>
    <property type="molecule type" value="Genomic_DNA"/>
</dbReference>
<dbReference type="GO" id="GO:0032993">
    <property type="term" value="C:protein-DNA complex"/>
    <property type="evidence" value="ECO:0007669"/>
    <property type="project" value="TreeGrafter"/>
</dbReference>